<dbReference type="PROSITE" id="PS01196">
    <property type="entry name" value="PEPT_TRNA_HYDROL_2"/>
    <property type="match status" value="1"/>
</dbReference>
<dbReference type="EC" id="3.1.1.29" evidence="1"/>
<dbReference type="HAMAP" id="MF_00083">
    <property type="entry name" value="Pept_tRNA_hydro_bact"/>
    <property type="match status" value="1"/>
</dbReference>
<dbReference type="PANTHER" id="PTHR17224">
    <property type="entry name" value="PEPTIDYL-TRNA HYDROLASE"/>
    <property type="match status" value="1"/>
</dbReference>
<dbReference type="Pfam" id="PF01195">
    <property type="entry name" value="Pept_tRNA_hydro"/>
    <property type="match status" value="1"/>
</dbReference>
<dbReference type="FunFam" id="3.40.50.1470:FF:000001">
    <property type="entry name" value="Peptidyl-tRNA hydrolase"/>
    <property type="match status" value="1"/>
</dbReference>
<sequence length="190" mass="20634">MVWLVVGLGNPGTEYQATRHNIGAMVAEQLASSNSAKWSGHKSRTDIASFKIGPNNSESIVVARSHSYMNETGGPISALATFYKVEPAQIIAIHDELDLPFAALRCKFSGGDNGHNGLKSMTSAFGSDYLRLRMGIGRPPHEQQDPGDFVLRPFSSAEKKELPDFISEGVAAIESLILRGLELTQQDFND</sequence>
<dbReference type="NCBIfam" id="TIGR00447">
    <property type="entry name" value="pth"/>
    <property type="match status" value="1"/>
</dbReference>
<evidence type="ECO:0000313" key="6">
    <source>
        <dbReference type="EMBL" id="CAB4930068.1"/>
    </source>
</evidence>
<evidence type="ECO:0000256" key="1">
    <source>
        <dbReference type="ARBA" id="ARBA00013260"/>
    </source>
</evidence>
<name>A0A6J7PBE9_9ZZZZ</name>
<keyword evidence="4" id="KW-0694">RNA-binding</keyword>
<dbReference type="Gene3D" id="3.40.50.1470">
    <property type="entry name" value="Peptidyl-tRNA hydrolase"/>
    <property type="match status" value="1"/>
</dbReference>
<dbReference type="InterPro" id="IPR018171">
    <property type="entry name" value="Pept_tRNA_hydro_CS"/>
</dbReference>
<dbReference type="InterPro" id="IPR001328">
    <property type="entry name" value="Pept_tRNA_hydro"/>
</dbReference>
<dbReference type="CDD" id="cd00462">
    <property type="entry name" value="PTH"/>
    <property type="match status" value="1"/>
</dbReference>
<dbReference type="GO" id="GO:0000049">
    <property type="term" value="F:tRNA binding"/>
    <property type="evidence" value="ECO:0007669"/>
    <property type="project" value="UniProtKB-KW"/>
</dbReference>
<proteinExistence type="inferred from homology"/>
<evidence type="ECO:0000256" key="3">
    <source>
        <dbReference type="ARBA" id="ARBA00022801"/>
    </source>
</evidence>
<dbReference type="GO" id="GO:0004045">
    <property type="term" value="F:peptidyl-tRNA hydrolase activity"/>
    <property type="evidence" value="ECO:0007669"/>
    <property type="project" value="UniProtKB-EC"/>
</dbReference>
<dbReference type="PROSITE" id="PS01195">
    <property type="entry name" value="PEPT_TRNA_HYDROL_1"/>
    <property type="match status" value="1"/>
</dbReference>
<dbReference type="EMBL" id="CAFBPB010000053">
    <property type="protein sequence ID" value="CAB5002686.1"/>
    <property type="molecule type" value="Genomic_DNA"/>
</dbReference>
<reference evidence="7" key="1">
    <citation type="submission" date="2020-05" db="EMBL/GenBank/DDBJ databases">
        <authorList>
            <person name="Chiriac C."/>
            <person name="Salcher M."/>
            <person name="Ghai R."/>
            <person name="Kavagutti S V."/>
        </authorList>
    </citation>
    <scope>NUCLEOTIDE SEQUENCE</scope>
</reference>
<dbReference type="AlphaFoldDB" id="A0A6J7PBE9"/>
<evidence type="ECO:0000256" key="2">
    <source>
        <dbReference type="ARBA" id="ARBA00022555"/>
    </source>
</evidence>
<dbReference type="SUPFAM" id="SSF53178">
    <property type="entry name" value="Peptidyl-tRNA hydrolase-like"/>
    <property type="match status" value="1"/>
</dbReference>
<evidence type="ECO:0000313" key="7">
    <source>
        <dbReference type="EMBL" id="CAB5002686.1"/>
    </source>
</evidence>
<comment type="similarity">
    <text evidence="5">Belongs to the PTH family.</text>
</comment>
<keyword evidence="2" id="KW-0820">tRNA-binding</keyword>
<keyword evidence="3" id="KW-0378">Hydrolase</keyword>
<dbReference type="InterPro" id="IPR036416">
    <property type="entry name" value="Pept_tRNA_hydro_sf"/>
</dbReference>
<evidence type="ECO:0000256" key="5">
    <source>
        <dbReference type="ARBA" id="ARBA00038063"/>
    </source>
</evidence>
<protein>
    <recommendedName>
        <fullName evidence="1">peptidyl-tRNA hydrolase</fullName>
        <ecNumber evidence="1">3.1.1.29</ecNumber>
    </recommendedName>
</protein>
<gene>
    <name evidence="6" type="ORF">UFOPK3774_00014</name>
    <name evidence="7" type="ORF">UFOPK4049_00541</name>
</gene>
<dbReference type="PANTHER" id="PTHR17224:SF1">
    <property type="entry name" value="PEPTIDYL-TRNA HYDROLASE"/>
    <property type="match status" value="1"/>
</dbReference>
<evidence type="ECO:0000256" key="4">
    <source>
        <dbReference type="ARBA" id="ARBA00022884"/>
    </source>
</evidence>
<accession>A0A6J7PBE9</accession>
<organism evidence="7">
    <name type="scientific">freshwater metagenome</name>
    <dbReference type="NCBI Taxonomy" id="449393"/>
    <lineage>
        <taxon>unclassified sequences</taxon>
        <taxon>metagenomes</taxon>
        <taxon>ecological metagenomes</taxon>
    </lineage>
</organism>
<dbReference type="EMBL" id="CAFBNG010000001">
    <property type="protein sequence ID" value="CAB4930068.1"/>
    <property type="molecule type" value="Genomic_DNA"/>
</dbReference>